<evidence type="ECO:0000256" key="4">
    <source>
        <dbReference type="ARBA" id="ARBA00022989"/>
    </source>
</evidence>
<evidence type="ECO:0000256" key="5">
    <source>
        <dbReference type="ARBA" id="ARBA00023136"/>
    </source>
</evidence>
<gene>
    <name evidence="7" type="ORF">LSG31_21215</name>
</gene>
<evidence type="ECO:0000256" key="6">
    <source>
        <dbReference type="SAM" id="Phobius"/>
    </source>
</evidence>
<dbReference type="Pfam" id="PF02653">
    <property type="entry name" value="BPD_transp_2"/>
    <property type="match status" value="1"/>
</dbReference>
<accession>A0ABY4CR84</accession>
<dbReference type="InterPro" id="IPR001851">
    <property type="entry name" value="ABC_transp_permease"/>
</dbReference>
<evidence type="ECO:0000313" key="7">
    <source>
        <dbReference type="EMBL" id="UOF90345.1"/>
    </source>
</evidence>
<protein>
    <submittedName>
        <fullName evidence="7">ABC transporter permease</fullName>
    </submittedName>
</protein>
<sequence>MEEKLLLNQEAATSRNVKINIYHFLDKFGIFLVLIGMIVIMSILTPFFFTVGNLLDIVRQVSIVGITAIGATIVIITAGIDLSPGSVIGVASVSSALFAQSHEPVILPIIVGIVVGALAGIINGVVITKGKMAPFIVTLAMMTAARGLALLVSGGEPIQALSQTFGVIGGGYLAGIPIPIIIFLIIGVIFHIILTKTKIGKWIYAIGGNEQAAIIGGLNVDRIKIIVYSLAGLLAGVASVILTSRVGSGDPNAGLGYELDAITAAVIGGTSLTGGIGTIPGTIVGALIIGVMNNGLDLLNVPSYWQSILKGVIIALAVFIDSQRHKKKS</sequence>
<name>A0ABY4CR84_9BACL</name>
<evidence type="ECO:0000256" key="3">
    <source>
        <dbReference type="ARBA" id="ARBA00022692"/>
    </source>
</evidence>
<comment type="subcellular location">
    <subcellularLocation>
        <location evidence="1">Cell membrane</location>
        <topology evidence="1">Multi-pass membrane protein</topology>
    </subcellularLocation>
</comment>
<feature type="transmembrane region" description="Helical" evidence="6">
    <location>
        <begin position="105"/>
        <end position="126"/>
    </location>
</feature>
<evidence type="ECO:0000313" key="8">
    <source>
        <dbReference type="Proteomes" id="UP000830167"/>
    </source>
</evidence>
<keyword evidence="3 6" id="KW-0812">Transmembrane</keyword>
<feature type="transmembrane region" description="Helical" evidence="6">
    <location>
        <begin position="303"/>
        <end position="320"/>
    </location>
</feature>
<dbReference type="Proteomes" id="UP000830167">
    <property type="component" value="Chromosome"/>
</dbReference>
<dbReference type="RefSeq" id="WP_347437040.1">
    <property type="nucleotide sequence ID" value="NZ_CP089291.1"/>
</dbReference>
<keyword evidence="4 6" id="KW-1133">Transmembrane helix</keyword>
<dbReference type="EMBL" id="CP089291">
    <property type="protein sequence ID" value="UOF90345.1"/>
    <property type="molecule type" value="Genomic_DNA"/>
</dbReference>
<feature type="transmembrane region" description="Helical" evidence="6">
    <location>
        <begin position="133"/>
        <end position="152"/>
    </location>
</feature>
<feature type="transmembrane region" description="Helical" evidence="6">
    <location>
        <begin position="172"/>
        <end position="194"/>
    </location>
</feature>
<keyword evidence="8" id="KW-1185">Reference proteome</keyword>
<feature type="transmembrane region" description="Helical" evidence="6">
    <location>
        <begin position="61"/>
        <end position="80"/>
    </location>
</feature>
<keyword evidence="5 6" id="KW-0472">Membrane</keyword>
<dbReference type="CDD" id="cd06579">
    <property type="entry name" value="TM_PBP1_transp_AraH_like"/>
    <property type="match status" value="1"/>
</dbReference>
<dbReference type="PANTHER" id="PTHR32196">
    <property type="entry name" value="ABC TRANSPORTER PERMEASE PROTEIN YPHD-RELATED-RELATED"/>
    <property type="match status" value="1"/>
</dbReference>
<feature type="transmembrane region" description="Helical" evidence="6">
    <location>
        <begin position="28"/>
        <end position="49"/>
    </location>
</feature>
<proteinExistence type="predicted"/>
<keyword evidence="2" id="KW-1003">Cell membrane</keyword>
<feature type="transmembrane region" description="Helical" evidence="6">
    <location>
        <begin position="225"/>
        <end position="242"/>
    </location>
</feature>
<reference evidence="7" key="1">
    <citation type="submission" date="2021-12" db="EMBL/GenBank/DDBJ databases">
        <title>Alicyclobacillaceae gen. nov., sp. nov., isolated from chalcocite enrichment system.</title>
        <authorList>
            <person name="Jiang Z."/>
        </authorList>
    </citation>
    <scope>NUCLEOTIDE SEQUENCE</scope>
    <source>
        <strain evidence="7">MYW30-H2</strain>
    </source>
</reference>
<evidence type="ECO:0000256" key="2">
    <source>
        <dbReference type="ARBA" id="ARBA00022475"/>
    </source>
</evidence>
<evidence type="ECO:0000256" key="1">
    <source>
        <dbReference type="ARBA" id="ARBA00004651"/>
    </source>
</evidence>
<organism evidence="7 8">
    <name type="scientific">Fodinisporobacter ferrooxydans</name>
    <dbReference type="NCBI Taxonomy" id="2901836"/>
    <lineage>
        <taxon>Bacteria</taxon>
        <taxon>Bacillati</taxon>
        <taxon>Bacillota</taxon>
        <taxon>Bacilli</taxon>
        <taxon>Bacillales</taxon>
        <taxon>Alicyclobacillaceae</taxon>
        <taxon>Fodinisporobacter</taxon>
    </lineage>
</organism>